<comment type="caution">
    <text evidence="1">The sequence shown here is derived from an EMBL/GenBank/DDBJ whole genome shotgun (WGS) entry which is preliminary data.</text>
</comment>
<organism evidence="1 2">
    <name type="scientific">Tribonema minus</name>
    <dbReference type="NCBI Taxonomy" id="303371"/>
    <lineage>
        <taxon>Eukaryota</taxon>
        <taxon>Sar</taxon>
        <taxon>Stramenopiles</taxon>
        <taxon>Ochrophyta</taxon>
        <taxon>PX clade</taxon>
        <taxon>Xanthophyceae</taxon>
        <taxon>Tribonematales</taxon>
        <taxon>Tribonemataceae</taxon>
        <taxon>Tribonema</taxon>
    </lineage>
</organism>
<dbReference type="Proteomes" id="UP000664859">
    <property type="component" value="Unassembled WGS sequence"/>
</dbReference>
<dbReference type="AlphaFoldDB" id="A0A835ZAY6"/>
<keyword evidence="2" id="KW-1185">Reference proteome</keyword>
<accession>A0A835ZAY6</accession>
<evidence type="ECO:0000313" key="2">
    <source>
        <dbReference type="Proteomes" id="UP000664859"/>
    </source>
</evidence>
<gene>
    <name evidence="1" type="ORF">JKP88DRAFT_254880</name>
</gene>
<proteinExistence type="predicted"/>
<protein>
    <submittedName>
        <fullName evidence="1">Uncharacterized protein</fullName>
    </submittedName>
</protein>
<dbReference type="EMBL" id="JAFCMP010000126">
    <property type="protein sequence ID" value="KAG5185583.1"/>
    <property type="molecule type" value="Genomic_DNA"/>
</dbReference>
<evidence type="ECO:0000313" key="1">
    <source>
        <dbReference type="EMBL" id="KAG5185583.1"/>
    </source>
</evidence>
<name>A0A835ZAY6_9STRA</name>
<reference evidence="1" key="1">
    <citation type="submission" date="2021-02" db="EMBL/GenBank/DDBJ databases">
        <title>First Annotated Genome of the Yellow-green Alga Tribonema minus.</title>
        <authorList>
            <person name="Mahan K.M."/>
        </authorList>
    </citation>
    <scope>NUCLEOTIDE SEQUENCE</scope>
    <source>
        <strain evidence="1">UTEX B ZZ1240</strain>
    </source>
</reference>
<sequence>MPGDARPAWQQSRLAPGTSLLSLLIRVNVQLENPAAIAAALRQNIVDEIQRRARTACAGVEVDCAIAHEEHGFCAVSGGVRKAKVRVRVTEISMHMGFKYTSDDVTKKQHQLQVLGRWVEQGPSQSRFFTGFFPDIVPELQRQDVVQLYNDAGRVQERRAQTYFILNHHGVRRLLVRGVLQEWATLEDCAREIIRQAATLCEQLPSVCDIYSAGLAPLVKIEHNYTLAFYKLLLELGMPPEALSKVVQLMPEGCSADWLIDFTPIITWQQQQQRPGWLAAEPDIPHWVPRRLTVQAKSVARLKADPKALRWTWLLDHYTRRSFGVAVGVHVSDADEPEVLVVAAHAVLPLEPQPRGRLREPNLLYLTSQARASIAAGAPMAGHAADGVRRKGAGSLGATTLNGHHMSGTAMDNVVWHRGGSSNPATALQLLLAIARIAVTQ</sequence>